<evidence type="ECO:0000313" key="2">
    <source>
        <dbReference type="Proteomes" id="UP000768646"/>
    </source>
</evidence>
<protein>
    <submittedName>
        <fullName evidence="1">Uncharacterized protein</fullName>
    </submittedName>
</protein>
<comment type="caution">
    <text evidence="1">The sequence shown here is derived from an EMBL/GenBank/DDBJ whole genome shotgun (WGS) entry which is preliminary data.</text>
</comment>
<reference evidence="1 2" key="1">
    <citation type="journal article" date="2021" name="Commun. Biol.">
        <title>Genomic insights into the host specific adaptation of the Pneumocystis genus.</title>
        <authorList>
            <person name="Cisse O.H."/>
            <person name="Ma L."/>
            <person name="Dekker J.P."/>
            <person name="Khil P.P."/>
            <person name="Youn J.-H."/>
            <person name="Brenchley J.M."/>
            <person name="Blair R."/>
            <person name="Pahar B."/>
            <person name="Chabe M."/>
            <person name="Van Rompay K.K.A."/>
            <person name="Keesler R."/>
            <person name="Sukura A."/>
            <person name="Hirsch V."/>
            <person name="Kutty G."/>
            <person name="Liu Y."/>
            <person name="Peng L."/>
            <person name="Chen J."/>
            <person name="Song J."/>
            <person name="Weissenbacher-Lang C."/>
            <person name="Xu J."/>
            <person name="Upham N.S."/>
            <person name="Stajich J.E."/>
            <person name="Cuomo C.A."/>
            <person name="Cushion M.T."/>
            <person name="Kovacs J.A."/>
        </authorList>
    </citation>
    <scope>NUCLEOTIDE SEQUENCE [LARGE SCALE GENOMIC DNA]</scope>
    <source>
        <strain evidence="1 2">RABM</strain>
    </source>
</reference>
<name>A0ACB7CFE8_9ASCO</name>
<organism evidence="1 2">
    <name type="scientific">Pneumocystis oryctolagi</name>
    <dbReference type="NCBI Taxonomy" id="42067"/>
    <lineage>
        <taxon>Eukaryota</taxon>
        <taxon>Fungi</taxon>
        <taxon>Dikarya</taxon>
        <taxon>Ascomycota</taxon>
        <taxon>Taphrinomycotina</taxon>
        <taxon>Pneumocystomycetes</taxon>
        <taxon>Pneumocystaceae</taxon>
        <taxon>Pneumocystis</taxon>
    </lineage>
</organism>
<dbReference type="EMBL" id="JABTEG010000003">
    <property type="protein sequence ID" value="KAG4305609.1"/>
    <property type="molecule type" value="Genomic_DNA"/>
</dbReference>
<keyword evidence="2" id="KW-1185">Reference proteome</keyword>
<evidence type="ECO:0000313" key="1">
    <source>
        <dbReference type="EMBL" id="KAG4305609.1"/>
    </source>
</evidence>
<sequence>MVYKNRTRGSFIVIEGPDRSGKTTQCKLLAEEFRIKNLPVKIQKFPDRNTEIGKTIDMYLSGDLNLEDHAVHLLFSANRWEISEKIRKDLEKGIAVIADRYIYSGIAFSAAKGLNIEWCKASEQGLPLPDGIIYLDVSQEKTSQRSNYGTERYETNTMQENVRLIFKNILKTYSSTFCPVYWIDASNSIIQIKTEVCNAVQEILNNQLDEIREFY</sequence>
<proteinExistence type="predicted"/>
<accession>A0ACB7CFE8</accession>
<dbReference type="Proteomes" id="UP000768646">
    <property type="component" value="Unassembled WGS sequence"/>
</dbReference>
<gene>
    <name evidence="1" type="ORF">PORY_001165</name>
</gene>